<evidence type="ECO:0000259" key="1">
    <source>
        <dbReference type="Pfam" id="PF01370"/>
    </source>
</evidence>
<dbReference type="CDD" id="cd05232">
    <property type="entry name" value="UDP_G4E_4_SDR_e"/>
    <property type="match status" value="1"/>
</dbReference>
<dbReference type="PANTHER" id="PTHR48079:SF6">
    <property type="entry name" value="NAD(P)-BINDING DOMAIN-CONTAINING PROTEIN-RELATED"/>
    <property type="match status" value="1"/>
</dbReference>
<dbReference type="AlphaFoldDB" id="A0A0F9XI17"/>
<dbReference type="GO" id="GO:0004029">
    <property type="term" value="F:aldehyde dehydrogenase (NAD+) activity"/>
    <property type="evidence" value="ECO:0007669"/>
    <property type="project" value="TreeGrafter"/>
</dbReference>
<organism evidence="2">
    <name type="scientific">marine sediment metagenome</name>
    <dbReference type="NCBI Taxonomy" id="412755"/>
    <lineage>
        <taxon>unclassified sequences</taxon>
        <taxon>metagenomes</taxon>
        <taxon>ecological metagenomes</taxon>
    </lineage>
</organism>
<sequence>MKVLVTGASGFIGGAVCTEFLKRGFETVAASRHGERLPSGAEHSACGNIDGETDWTCALMGVHKIVHLAARAHVIKESAADPLAVFRRVNVDGSLALARQAIKSGVNRFIFISSIGVNGASTAGGPFTEDSQPEPQADYAMSKFEAEQALIELVHGSAMELVIIRPPLVYAGHAPGNFQRLMRLVACGIPLPFAKINNRRSMVSLVNLVDFIRVCLEHPDASGQILLASDGVAVSTEEIVCLLAKGMGKTPRLFPFPTSILANIAAVLGKKNMYSQVCGSLEVDSSKAHRLLGWSPPITVQESLVQAGKDFKNIRFG</sequence>
<dbReference type="GO" id="GO:0005737">
    <property type="term" value="C:cytoplasm"/>
    <property type="evidence" value="ECO:0007669"/>
    <property type="project" value="TreeGrafter"/>
</dbReference>
<gene>
    <name evidence="2" type="ORF">LCGC14_0144610</name>
</gene>
<comment type="caution">
    <text evidence="2">The sequence shown here is derived from an EMBL/GenBank/DDBJ whole genome shotgun (WGS) entry which is preliminary data.</text>
</comment>
<dbReference type="SUPFAM" id="SSF51735">
    <property type="entry name" value="NAD(P)-binding Rossmann-fold domains"/>
    <property type="match status" value="1"/>
</dbReference>
<name>A0A0F9XI17_9ZZZZ</name>
<evidence type="ECO:0000313" key="2">
    <source>
        <dbReference type="EMBL" id="KKN98781.1"/>
    </source>
</evidence>
<proteinExistence type="predicted"/>
<dbReference type="InterPro" id="IPR051783">
    <property type="entry name" value="NAD(P)-dependent_oxidoreduct"/>
</dbReference>
<accession>A0A0F9XI17</accession>
<dbReference type="Gene3D" id="3.40.50.720">
    <property type="entry name" value="NAD(P)-binding Rossmann-like Domain"/>
    <property type="match status" value="1"/>
</dbReference>
<dbReference type="InterPro" id="IPR001509">
    <property type="entry name" value="Epimerase_deHydtase"/>
</dbReference>
<reference evidence="2" key="1">
    <citation type="journal article" date="2015" name="Nature">
        <title>Complex archaea that bridge the gap between prokaryotes and eukaryotes.</title>
        <authorList>
            <person name="Spang A."/>
            <person name="Saw J.H."/>
            <person name="Jorgensen S.L."/>
            <person name="Zaremba-Niedzwiedzka K."/>
            <person name="Martijn J."/>
            <person name="Lind A.E."/>
            <person name="van Eijk R."/>
            <person name="Schleper C."/>
            <person name="Guy L."/>
            <person name="Ettema T.J."/>
        </authorList>
    </citation>
    <scope>NUCLEOTIDE SEQUENCE</scope>
</reference>
<protein>
    <recommendedName>
        <fullName evidence="1">NAD-dependent epimerase/dehydratase domain-containing protein</fullName>
    </recommendedName>
</protein>
<dbReference type="Pfam" id="PF01370">
    <property type="entry name" value="Epimerase"/>
    <property type="match status" value="1"/>
</dbReference>
<feature type="domain" description="NAD-dependent epimerase/dehydratase" evidence="1">
    <location>
        <begin position="3"/>
        <end position="222"/>
    </location>
</feature>
<dbReference type="EMBL" id="LAZR01000050">
    <property type="protein sequence ID" value="KKN98781.1"/>
    <property type="molecule type" value="Genomic_DNA"/>
</dbReference>
<dbReference type="InterPro" id="IPR036291">
    <property type="entry name" value="NAD(P)-bd_dom_sf"/>
</dbReference>
<dbReference type="PANTHER" id="PTHR48079">
    <property type="entry name" value="PROTEIN YEEZ"/>
    <property type="match status" value="1"/>
</dbReference>